<keyword evidence="13 19" id="KW-0573">Peptidoglycan synthesis</keyword>
<dbReference type="AlphaFoldDB" id="M1WSD9"/>
<dbReference type="HAMAP" id="MF_00037">
    <property type="entry name" value="MurB"/>
    <property type="match status" value="1"/>
</dbReference>
<dbReference type="Gene3D" id="3.30.43.10">
    <property type="entry name" value="Uridine Diphospho-n-acetylenolpyruvylglucosamine Reductase, domain 2"/>
    <property type="match status" value="1"/>
</dbReference>
<dbReference type="InterPro" id="IPR016169">
    <property type="entry name" value="FAD-bd_PCMH_sub2"/>
</dbReference>
<evidence type="ECO:0000256" key="5">
    <source>
        <dbReference type="ARBA" id="ARBA00012518"/>
    </source>
</evidence>
<evidence type="ECO:0000256" key="8">
    <source>
        <dbReference type="ARBA" id="ARBA00022618"/>
    </source>
</evidence>
<dbReference type="Gene3D" id="3.30.465.10">
    <property type="match status" value="1"/>
</dbReference>
<keyword evidence="22" id="KW-1185">Reference proteome</keyword>
<dbReference type="InterPro" id="IPR011601">
    <property type="entry name" value="MurB_C"/>
</dbReference>
<evidence type="ECO:0000259" key="20">
    <source>
        <dbReference type="PROSITE" id="PS51387"/>
    </source>
</evidence>
<dbReference type="PATRIC" id="fig|879567.3.peg.1675"/>
<comment type="function">
    <text evidence="2 19">Cell wall formation.</text>
</comment>
<name>M1WSD9_PSEP2</name>
<dbReference type="BioCyc" id="DPIE1322246:BN4_RS08035-MONOMER"/>
<proteinExistence type="inferred from homology"/>
<comment type="catalytic activity">
    <reaction evidence="18 19">
        <text>UDP-N-acetyl-alpha-D-muramate + NADP(+) = UDP-N-acetyl-3-O-(1-carboxyvinyl)-alpha-D-glucosamine + NADPH + H(+)</text>
        <dbReference type="Rhea" id="RHEA:12248"/>
        <dbReference type="ChEBI" id="CHEBI:15378"/>
        <dbReference type="ChEBI" id="CHEBI:57783"/>
        <dbReference type="ChEBI" id="CHEBI:58349"/>
        <dbReference type="ChEBI" id="CHEBI:68483"/>
        <dbReference type="ChEBI" id="CHEBI:70757"/>
        <dbReference type="EC" id="1.3.1.98"/>
    </reaction>
</comment>
<keyword evidence="12 19" id="KW-0133">Cell shape</keyword>
<dbReference type="GO" id="GO:0008360">
    <property type="term" value="P:regulation of cell shape"/>
    <property type="evidence" value="ECO:0007669"/>
    <property type="project" value="UniProtKB-KW"/>
</dbReference>
<keyword evidence="7 19" id="KW-0963">Cytoplasm</keyword>
<feature type="active site" description="Proton donor" evidence="19">
    <location>
        <position position="219"/>
    </location>
</feature>
<evidence type="ECO:0000256" key="14">
    <source>
        <dbReference type="ARBA" id="ARBA00023002"/>
    </source>
</evidence>
<reference evidence="21 22" key="1">
    <citation type="journal article" date="2013" name="PLoS ONE">
        <title>The first genomic and proteomic characterization of a deep-sea sulfate reducer: insights into the piezophilic lifestyle of Desulfovibrio piezophilus.</title>
        <authorList>
            <person name="Pradel N."/>
            <person name="Ji B."/>
            <person name="Gimenez G."/>
            <person name="Talla E."/>
            <person name="Lenoble P."/>
            <person name="Garel M."/>
            <person name="Tamburini C."/>
            <person name="Fourquet P."/>
            <person name="Lebrun R."/>
            <person name="Bertin P."/>
            <person name="Denis Y."/>
            <person name="Pophillat M."/>
            <person name="Barbe V."/>
            <person name="Ollivier B."/>
            <person name="Dolla A."/>
        </authorList>
    </citation>
    <scope>NUCLEOTIDE SEQUENCE [LARGE SCALE GENOMIC DNA]</scope>
    <source>
        <strain evidence="22">DSM 10523 / SB164P1</strain>
    </source>
</reference>
<evidence type="ECO:0000256" key="15">
    <source>
        <dbReference type="ARBA" id="ARBA00023306"/>
    </source>
</evidence>
<dbReference type="HOGENOM" id="CLU_035304_1_1_7"/>
<dbReference type="RefSeq" id="WP_015414881.1">
    <property type="nucleotide sequence ID" value="NC_020409.1"/>
</dbReference>
<dbReference type="OrthoDB" id="9804753at2"/>
<evidence type="ECO:0000256" key="17">
    <source>
        <dbReference type="ARBA" id="ARBA00031026"/>
    </source>
</evidence>
<dbReference type="GO" id="GO:0009252">
    <property type="term" value="P:peptidoglycan biosynthetic process"/>
    <property type="evidence" value="ECO:0007669"/>
    <property type="project" value="UniProtKB-UniRule"/>
</dbReference>
<keyword evidence="9 19" id="KW-0285">Flavoprotein</keyword>
<dbReference type="InterPro" id="IPR036635">
    <property type="entry name" value="MurB_C_sf"/>
</dbReference>
<dbReference type="EC" id="1.3.1.98" evidence="5 19"/>
<keyword evidence="10 19" id="KW-0274">FAD</keyword>
<dbReference type="EMBL" id="FO203427">
    <property type="protein sequence ID" value="CCH48837.1"/>
    <property type="molecule type" value="Genomic_DNA"/>
</dbReference>
<accession>M1WSD9</accession>
<comment type="similarity">
    <text evidence="19">Belongs to the MurB family.</text>
</comment>
<keyword evidence="15 19" id="KW-0131">Cell cycle</keyword>
<evidence type="ECO:0000256" key="4">
    <source>
        <dbReference type="ARBA" id="ARBA00004752"/>
    </source>
</evidence>
<evidence type="ECO:0000256" key="19">
    <source>
        <dbReference type="HAMAP-Rule" id="MF_00037"/>
    </source>
</evidence>
<gene>
    <name evidence="19 21" type="primary">murB</name>
    <name evidence="21" type="ordered locus">BN4_11602</name>
</gene>
<evidence type="ECO:0000256" key="12">
    <source>
        <dbReference type="ARBA" id="ARBA00022960"/>
    </source>
</evidence>
<dbReference type="PANTHER" id="PTHR21071:SF4">
    <property type="entry name" value="UDP-N-ACETYLENOLPYRUVOYLGLUCOSAMINE REDUCTASE"/>
    <property type="match status" value="1"/>
</dbReference>
<evidence type="ECO:0000313" key="22">
    <source>
        <dbReference type="Proteomes" id="UP000011724"/>
    </source>
</evidence>
<comment type="pathway">
    <text evidence="4 19">Cell wall biogenesis; peptidoglycan biosynthesis.</text>
</comment>
<evidence type="ECO:0000256" key="2">
    <source>
        <dbReference type="ARBA" id="ARBA00003921"/>
    </source>
</evidence>
<dbReference type="PROSITE" id="PS51387">
    <property type="entry name" value="FAD_PCMH"/>
    <property type="match status" value="1"/>
</dbReference>
<comment type="subcellular location">
    <subcellularLocation>
        <location evidence="3 19">Cytoplasm</location>
    </subcellularLocation>
</comment>
<keyword evidence="8 19" id="KW-0132">Cell division</keyword>
<evidence type="ECO:0000256" key="1">
    <source>
        <dbReference type="ARBA" id="ARBA00001974"/>
    </source>
</evidence>
<evidence type="ECO:0000256" key="11">
    <source>
        <dbReference type="ARBA" id="ARBA00022857"/>
    </source>
</evidence>
<protein>
    <recommendedName>
        <fullName evidence="6 19">UDP-N-acetylenolpyruvoylglucosamine reductase</fullName>
        <ecNumber evidence="5 19">1.3.1.98</ecNumber>
    </recommendedName>
    <alternativeName>
        <fullName evidence="17 19">UDP-N-acetylmuramate dehydrogenase</fullName>
    </alternativeName>
</protein>
<dbReference type="SUPFAM" id="SSF56176">
    <property type="entry name" value="FAD-binding/transporter-associated domain-like"/>
    <property type="match status" value="1"/>
</dbReference>
<keyword evidence="16 19" id="KW-0961">Cell wall biogenesis/degradation</keyword>
<keyword evidence="11 19" id="KW-0521">NADP</keyword>
<sequence length="293" mass="31252">MKLELIKNPSFAERTTLGLGGTAEVEIVVRDTRDLDGLGMFLMSNPLRPFVIGEGSNILASDGHHDMALIRTATMPGPERVEKQGKQLIVHCGAGQRLPGLLGWAQMAGLSGLEGLTGIPGSVGGSVAMNAGSYGMEIGDAITRVRLWTPSAGLHWVDAKECIFGYRHFSCGPEASKALIWEVEFSLTESSPKEVRATMKDFYIRKKSTQPVTTRSAGCVFKNPEEKAAGLLLDEAGMKGVSIGGMAFSKMHANFLINLGTGNASDALELVEAGRTAVKTQFGITLETEVIVL</sequence>
<feature type="domain" description="FAD-binding PCMH-type" evidence="20">
    <location>
        <begin position="19"/>
        <end position="190"/>
    </location>
</feature>
<evidence type="ECO:0000256" key="16">
    <source>
        <dbReference type="ARBA" id="ARBA00023316"/>
    </source>
</evidence>
<dbReference type="KEGG" id="dpi:BN4_11602"/>
<dbReference type="Gene3D" id="3.90.78.10">
    <property type="entry name" value="UDP-N-acetylenolpyruvoylglucosamine reductase, C-terminal domain"/>
    <property type="match status" value="1"/>
</dbReference>
<keyword evidence="14 19" id="KW-0560">Oxidoreductase</keyword>
<dbReference type="STRING" id="1322246.BN4_11602"/>
<feature type="active site" evidence="19">
    <location>
        <position position="167"/>
    </location>
</feature>
<feature type="active site" evidence="19">
    <location>
        <position position="289"/>
    </location>
</feature>
<dbReference type="GO" id="GO:0008762">
    <property type="term" value="F:UDP-N-acetylmuramate dehydrogenase activity"/>
    <property type="evidence" value="ECO:0007669"/>
    <property type="project" value="UniProtKB-UniRule"/>
</dbReference>
<dbReference type="SUPFAM" id="SSF56194">
    <property type="entry name" value="Uridine diphospho-N-Acetylenolpyruvylglucosamine reductase, MurB, C-terminal domain"/>
    <property type="match status" value="1"/>
</dbReference>
<evidence type="ECO:0000256" key="7">
    <source>
        <dbReference type="ARBA" id="ARBA00022490"/>
    </source>
</evidence>
<evidence type="ECO:0000256" key="18">
    <source>
        <dbReference type="ARBA" id="ARBA00048914"/>
    </source>
</evidence>
<dbReference type="UniPathway" id="UPA00219"/>
<dbReference type="Pfam" id="PF02873">
    <property type="entry name" value="MurB_C"/>
    <property type="match status" value="1"/>
</dbReference>
<dbReference type="eggNOG" id="COG0812">
    <property type="taxonomic scope" value="Bacteria"/>
</dbReference>
<dbReference type="Pfam" id="PF01565">
    <property type="entry name" value="FAD_binding_4"/>
    <property type="match status" value="1"/>
</dbReference>
<reference evidence="22" key="2">
    <citation type="journal article" date="2013" name="Stand. Genomic Sci.">
        <title>Complete genome sequence of Desulfocapsa sulfexigens, a marine deltaproteobacterium specialized in disproportionating inorganic sulfur compounds.</title>
        <authorList>
            <person name="Finster K.W."/>
            <person name="Kjeldsen K.U."/>
            <person name="Kube M."/>
            <person name="Reinhardt R."/>
            <person name="Mussmann M."/>
            <person name="Amann R."/>
            <person name="Schreiber L."/>
        </authorList>
    </citation>
    <scope>NUCLEOTIDE SEQUENCE [LARGE SCALE GENOMIC DNA]</scope>
    <source>
        <strain evidence="22">DSM 10523 / SB164P1</strain>
    </source>
</reference>
<evidence type="ECO:0000256" key="6">
    <source>
        <dbReference type="ARBA" id="ARBA00015188"/>
    </source>
</evidence>
<evidence type="ECO:0000313" key="21">
    <source>
        <dbReference type="EMBL" id="CCH48837.1"/>
    </source>
</evidence>
<organism evidence="21 22">
    <name type="scientific">Pseudodesulfovibrio piezophilus (strain DSM 21447 / JCM 15486 / C1TLV30)</name>
    <name type="common">Desulfovibrio piezophilus</name>
    <dbReference type="NCBI Taxonomy" id="1322246"/>
    <lineage>
        <taxon>Bacteria</taxon>
        <taxon>Pseudomonadati</taxon>
        <taxon>Thermodesulfobacteriota</taxon>
        <taxon>Desulfovibrionia</taxon>
        <taxon>Desulfovibrionales</taxon>
        <taxon>Desulfovibrionaceae</taxon>
    </lineage>
</organism>
<dbReference type="PANTHER" id="PTHR21071">
    <property type="entry name" value="UDP-N-ACETYLENOLPYRUVOYLGLUCOSAMINE REDUCTASE"/>
    <property type="match status" value="1"/>
</dbReference>
<dbReference type="GO" id="GO:0071555">
    <property type="term" value="P:cell wall organization"/>
    <property type="evidence" value="ECO:0007669"/>
    <property type="project" value="UniProtKB-KW"/>
</dbReference>
<dbReference type="NCBIfam" id="TIGR00179">
    <property type="entry name" value="murB"/>
    <property type="match status" value="1"/>
</dbReference>
<dbReference type="InterPro" id="IPR006094">
    <property type="entry name" value="Oxid_FAD_bind_N"/>
</dbReference>
<evidence type="ECO:0000256" key="3">
    <source>
        <dbReference type="ARBA" id="ARBA00004496"/>
    </source>
</evidence>
<dbReference type="InterPro" id="IPR016166">
    <property type="entry name" value="FAD-bd_PCMH"/>
</dbReference>
<evidence type="ECO:0000256" key="10">
    <source>
        <dbReference type="ARBA" id="ARBA00022827"/>
    </source>
</evidence>
<dbReference type="GO" id="GO:0071949">
    <property type="term" value="F:FAD binding"/>
    <property type="evidence" value="ECO:0007669"/>
    <property type="project" value="InterPro"/>
</dbReference>
<dbReference type="Proteomes" id="UP000011724">
    <property type="component" value="Chromosome"/>
</dbReference>
<dbReference type="GO" id="GO:0005829">
    <property type="term" value="C:cytosol"/>
    <property type="evidence" value="ECO:0007669"/>
    <property type="project" value="TreeGrafter"/>
</dbReference>
<dbReference type="InterPro" id="IPR003170">
    <property type="entry name" value="MurB"/>
</dbReference>
<evidence type="ECO:0000256" key="13">
    <source>
        <dbReference type="ARBA" id="ARBA00022984"/>
    </source>
</evidence>
<dbReference type="GO" id="GO:0051301">
    <property type="term" value="P:cell division"/>
    <property type="evidence" value="ECO:0007669"/>
    <property type="project" value="UniProtKB-KW"/>
</dbReference>
<evidence type="ECO:0000256" key="9">
    <source>
        <dbReference type="ARBA" id="ARBA00022630"/>
    </source>
</evidence>
<comment type="cofactor">
    <cofactor evidence="1 19">
        <name>FAD</name>
        <dbReference type="ChEBI" id="CHEBI:57692"/>
    </cofactor>
</comment>
<dbReference type="InterPro" id="IPR016167">
    <property type="entry name" value="FAD-bd_PCMH_sub1"/>
</dbReference>
<dbReference type="InterPro" id="IPR036318">
    <property type="entry name" value="FAD-bd_PCMH-like_sf"/>
</dbReference>